<dbReference type="Proteomes" id="UP000663832">
    <property type="component" value="Unassembled WGS sequence"/>
</dbReference>
<evidence type="ECO:0000313" key="1">
    <source>
        <dbReference type="EMBL" id="CAF1679796.1"/>
    </source>
</evidence>
<name>A0A816GYD7_9BILA</name>
<organism evidence="1 2">
    <name type="scientific">Adineta steineri</name>
    <dbReference type="NCBI Taxonomy" id="433720"/>
    <lineage>
        <taxon>Eukaryota</taxon>
        <taxon>Metazoa</taxon>
        <taxon>Spiralia</taxon>
        <taxon>Gnathifera</taxon>
        <taxon>Rotifera</taxon>
        <taxon>Eurotatoria</taxon>
        <taxon>Bdelloidea</taxon>
        <taxon>Adinetida</taxon>
        <taxon>Adinetidae</taxon>
        <taxon>Adineta</taxon>
    </lineage>
</organism>
<reference evidence="1" key="1">
    <citation type="submission" date="2021-02" db="EMBL/GenBank/DDBJ databases">
        <authorList>
            <person name="Nowell W R."/>
        </authorList>
    </citation>
    <scope>NUCLEOTIDE SEQUENCE</scope>
</reference>
<protein>
    <submittedName>
        <fullName evidence="1">Uncharacterized protein</fullName>
    </submittedName>
</protein>
<sequence>MCTSNKEDIKYIHKIEQIDLNKTSTNDDQQQWSSTFERLFHSYQRYNELRRKDDAI</sequence>
<comment type="caution">
    <text evidence="1">The sequence shown here is derived from an EMBL/GenBank/DDBJ whole genome shotgun (WGS) entry which is preliminary data.</text>
</comment>
<proteinExistence type="predicted"/>
<feature type="non-terminal residue" evidence="1">
    <location>
        <position position="56"/>
    </location>
</feature>
<dbReference type="EMBL" id="CAJNOM010008382">
    <property type="protein sequence ID" value="CAF1679796.1"/>
    <property type="molecule type" value="Genomic_DNA"/>
</dbReference>
<dbReference type="AlphaFoldDB" id="A0A816GYD7"/>
<accession>A0A816GYD7</accession>
<gene>
    <name evidence="1" type="ORF">QVE165_LOCUS66926</name>
</gene>
<keyword evidence="2" id="KW-1185">Reference proteome</keyword>
<evidence type="ECO:0000313" key="2">
    <source>
        <dbReference type="Proteomes" id="UP000663832"/>
    </source>
</evidence>